<sequence>ITFNKIMFDNQQVKLSLDKCDCNRNVQLPTNLYKKKYYKKTKYPHEIKLKKKNYIDF</sequence>
<keyword evidence="2" id="KW-1185">Reference proteome</keyword>
<feature type="non-terminal residue" evidence="1">
    <location>
        <position position="57"/>
    </location>
</feature>
<reference evidence="1 2" key="1">
    <citation type="submission" date="2021-06" db="EMBL/GenBank/DDBJ databases">
        <authorList>
            <person name="Kallberg Y."/>
            <person name="Tangrot J."/>
            <person name="Rosling A."/>
        </authorList>
    </citation>
    <scope>NUCLEOTIDE SEQUENCE [LARGE SCALE GENOMIC DNA]</scope>
    <source>
        <strain evidence="1 2">120-4 pot B 10/14</strain>
    </source>
</reference>
<organism evidence="1 2">
    <name type="scientific">Gigaspora margarita</name>
    <dbReference type="NCBI Taxonomy" id="4874"/>
    <lineage>
        <taxon>Eukaryota</taxon>
        <taxon>Fungi</taxon>
        <taxon>Fungi incertae sedis</taxon>
        <taxon>Mucoromycota</taxon>
        <taxon>Glomeromycotina</taxon>
        <taxon>Glomeromycetes</taxon>
        <taxon>Diversisporales</taxon>
        <taxon>Gigasporaceae</taxon>
        <taxon>Gigaspora</taxon>
    </lineage>
</organism>
<dbReference type="Proteomes" id="UP000789901">
    <property type="component" value="Unassembled WGS sequence"/>
</dbReference>
<gene>
    <name evidence="1" type="ORF">GMARGA_LOCUS38047</name>
</gene>
<evidence type="ECO:0000313" key="2">
    <source>
        <dbReference type="Proteomes" id="UP000789901"/>
    </source>
</evidence>
<dbReference type="EMBL" id="CAJVQB010082503">
    <property type="protein sequence ID" value="CAG8846200.1"/>
    <property type="molecule type" value="Genomic_DNA"/>
</dbReference>
<comment type="caution">
    <text evidence="1">The sequence shown here is derived from an EMBL/GenBank/DDBJ whole genome shotgun (WGS) entry which is preliminary data.</text>
</comment>
<protein>
    <submittedName>
        <fullName evidence="1">42757_t:CDS:1</fullName>
    </submittedName>
</protein>
<evidence type="ECO:0000313" key="1">
    <source>
        <dbReference type="EMBL" id="CAG8846200.1"/>
    </source>
</evidence>
<accession>A0ABN7X248</accession>
<name>A0ABN7X248_GIGMA</name>
<feature type="non-terminal residue" evidence="1">
    <location>
        <position position="1"/>
    </location>
</feature>
<proteinExistence type="predicted"/>